<evidence type="ECO:0000313" key="2">
    <source>
        <dbReference type="Proteomes" id="UP000298125"/>
    </source>
</evidence>
<dbReference type="GO" id="GO:0009116">
    <property type="term" value="P:nucleoside metabolic process"/>
    <property type="evidence" value="ECO:0007669"/>
    <property type="project" value="InterPro"/>
</dbReference>
<dbReference type="SUPFAM" id="SSF53167">
    <property type="entry name" value="Purine and uridine phosphorylases"/>
    <property type="match status" value="1"/>
</dbReference>
<protein>
    <submittedName>
        <fullName evidence="1">Phosphorylase</fullName>
    </submittedName>
</protein>
<accession>A0A4R9JDY6</accession>
<dbReference type="EMBL" id="RQGA01000014">
    <property type="protein sequence ID" value="TGL37606.1"/>
    <property type="molecule type" value="Genomic_DNA"/>
</dbReference>
<proteinExistence type="predicted"/>
<dbReference type="GO" id="GO:0003824">
    <property type="term" value="F:catalytic activity"/>
    <property type="evidence" value="ECO:0007669"/>
    <property type="project" value="InterPro"/>
</dbReference>
<gene>
    <name evidence="1" type="ORF">EHQ49_15410</name>
</gene>
<dbReference type="OrthoDB" id="341163at2"/>
<evidence type="ECO:0000313" key="1">
    <source>
        <dbReference type="EMBL" id="TGL37606.1"/>
    </source>
</evidence>
<reference evidence="1" key="1">
    <citation type="journal article" date="2019" name="PLoS Negl. Trop. Dis.">
        <title>Revisiting the worldwide diversity of Leptospira species in the environment.</title>
        <authorList>
            <person name="Vincent A.T."/>
            <person name="Schiettekatte O."/>
            <person name="Bourhy P."/>
            <person name="Veyrier F.J."/>
            <person name="Picardeau M."/>
        </authorList>
    </citation>
    <scope>NUCLEOTIDE SEQUENCE [LARGE SCALE GENOMIC DNA]</scope>
    <source>
        <strain evidence="1">201702692</strain>
    </source>
</reference>
<name>A0A4R9JDY6_9LEPT</name>
<dbReference type="Proteomes" id="UP000298125">
    <property type="component" value="Unassembled WGS sequence"/>
</dbReference>
<sequence length="210" mass="23492">MLPFNPNQTLITGAFEGEIGILRTSKRFPHLEVMGIGNLEAAINLSDYLFRNKEIRHIIFFGSCGAYEWTGIPKNSFVSPNLVYTKELAHSLKIAKQIPESQEFYGLIADNRFRTVRCNAPTTITLAELKSPPDVSFARLEVENLELFGIAKVAAKFSLSVSAYLAVTNIVGPKGSNDWATNWKELSHSLQNQFLEKLMNFPTDPLTKPN</sequence>
<organism evidence="1 2">
    <name type="scientific">Leptospira perdikensis</name>
    <dbReference type="NCBI Taxonomy" id="2484948"/>
    <lineage>
        <taxon>Bacteria</taxon>
        <taxon>Pseudomonadati</taxon>
        <taxon>Spirochaetota</taxon>
        <taxon>Spirochaetia</taxon>
        <taxon>Leptospirales</taxon>
        <taxon>Leptospiraceae</taxon>
        <taxon>Leptospira</taxon>
    </lineage>
</organism>
<comment type="caution">
    <text evidence="1">The sequence shown here is derived from an EMBL/GenBank/DDBJ whole genome shotgun (WGS) entry which is preliminary data.</text>
</comment>
<dbReference type="Gene3D" id="3.40.50.1580">
    <property type="entry name" value="Nucleoside phosphorylase domain"/>
    <property type="match status" value="1"/>
</dbReference>
<keyword evidence="2" id="KW-1185">Reference proteome</keyword>
<dbReference type="RefSeq" id="WP_135580522.1">
    <property type="nucleotide sequence ID" value="NZ_RQGA01000014.1"/>
</dbReference>
<dbReference type="InterPro" id="IPR035994">
    <property type="entry name" value="Nucleoside_phosphorylase_sf"/>
</dbReference>
<dbReference type="AlphaFoldDB" id="A0A4R9JDY6"/>